<evidence type="ECO:0000256" key="3">
    <source>
        <dbReference type="ARBA" id="ARBA00009014"/>
    </source>
</evidence>
<evidence type="ECO:0000256" key="9">
    <source>
        <dbReference type="ARBA" id="ARBA00023027"/>
    </source>
</evidence>
<evidence type="ECO:0000256" key="7">
    <source>
        <dbReference type="ARBA" id="ARBA00022741"/>
    </source>
</evidence>
<evidence type="ECO:0000256" key="5">
    <source>
        <dbReference type="ARBA" id="ARBA00022679"/>
    </source>
</evidence>
<dbReference type="Proteomes" id="UP000671852">
    <property type="component" value="Chromosome"/>
</dbReference>
<dbReference type="AlphaFoldDB" id="A0A975B1Z7"/>
<evidence type="ECO:0000256" key="10">
    <source>
        <dbReference type="ARBA" id="ARBA00048721"/>
    </source>
</evidence>
<evidence type="ECO:0000256" key="4">
    <source>
        <dbReference type="ARBA" id="ARBA00022642"/>
    </source>
</evidence>
<keyword evidence="7 11" id="KW-0547">Nucleotide-binding</keyword>
<gene>
    <name evidence="11 13" type="primary">nadD</name>
    <name evidence="13" type="ORF">GJV85_11170</name>
</gene>
<keyword evidence="4 11" id="KW-0662">Pyridine nucleotide biosynthesis</keyword>
<dbReference type="CDD" id="cd02165">
    <property type="entry name" value="NMNAT"/>
    <property type="match status" value="1"/>
</dbReference>
<dbReference type="PANTHER" id="PTHR39321:SF3">
    <property type="entry name" value="PHOSPHOPANTETHEINE ADENYLYLTRANSFERASE"/>
    <property type="match status" value="1"/>
</dbReference>
<comment type="similarity">
    <text evidence="3 11">Belongs to the NadD family.</text>
</comment>
<dbReference type="NCBIfam" id="TIGR00482">
    <property type="entry name" value="nicotinate (nicotinamide) nucleotide adenylyltransferase"/>
    <property type="match status" value="1"/>
</dbReference>
<evidence type="ECO:0000256" key="11">
    <source>
        <dbReference type="HAMAP-Rule" id="MF_00244"/>
    </source>
</evidence>
<evidence type="ECO:0000256" key="8">
    <source>
        <dbReference type="ARBA" id="ARBA00022840"/>
    </source>
</evidence>
<dbReference type="PANTHER" id="PTHR39321">
    <property type="entry name" value="NICOTINATE-NUCLEOTIDE ADENYLYLTRANSFERASE-RELATED"/>
    <property type="match status" value="1"/>
</dbReference>
<reference evidence="13" key="2">
    <citation type="submission" date="2021-04" db="EMBL/GenBank/DDBJ databases">
        <title>Isolation and characterization of a novel species of the genus Sulfurimonas.</title>
        <authorList>
            <person name="Fukui M."/>
        </authorList>
    </citation>
    <scope>NUCLEOTIDE SEQUENCE</scope>
    <source>
        <strain evidence="13">H1576</strain>
    </source>
</reference>
<dbReference type="RefSeq" id="WP_207561456.1">
    <property type="nucleotide sequence ID" value="NZ_CP046072.1"/>
</dbReference>
<evidence type="ECO:0000313" key="13">
    <source>
        <dbReference type="EMBL" id="QSZ42645.1"/>
    </source>
</evidence>
<proteinExistence type="inferred from homology"/>
<evidence type="ECO:0000313" key="14">
    <source>
        <dbReference type="Proteomes" id="UP000671852"/>
    </source>
</evidence>
<keyword evidence="8 11" id="KW-0067">ATP-binding</keyword>
<comment type="pathway">
    <text evidence="2 11">Cofactor biosynthesis; NAD(+) biosynthesis; deamido-NAD(+) from nicotinate D-ribonucleotide: step 1/1.</text>
</comment>
<dbReference type="GO" id="GO:0004515">
    <property type="term" value="F:nicotinate-nucleotide adenylyltransferase activity"/>
    <property type="evidence" value="ECO:0007669"/>
    <property type="project" value="UniProtKB-UniRule"/>
</dbReference>
<dbReference type="InterPro" id="IPR004821">
    <property type="entry name" value="Cyt_trans-like"/>
</dbReference>
<dbReference type="InterPro" id="IPR014729">
    <property type="entry name" value="Rossmann-like_a/b/a_fold"/>
</dbReference>
<keyword evidence="9 11" id="KW-0520">NAD</keyword>
<dbReference type="GO" id="GO:0009435">
    <property type="term" value="P:NAD+ biosynthetic process"/>
    <property type="evidence" value="ECO:0007669"/>
    <property type="project" value="UniProtKB-UniRule"/>
</dbReference>
<keyword evidence="14" id="KW-1185">Reference proteome</keyword>
<comment type="catalytic activity">
    <reaction evidence="10 11">
        <text>nicotinate beta-D-ribonucleotide + ATP + H(+) = deamido-NAD(+) + diphosphate</text>
        <dbReference type="Rhea" id="RHEA:22860"/>
        <dbReference type="ChEBI" id="CHEBI:15378"/>
        <dbReference type="ChEBI" id="CHEBI:30616"/>
        <dbReference type="ChEBI" id="CHEBI:33019"/>
        <dbReference type="ChEBI" id="CHEBI:57502"/>
        <dbReference type="ChEBI" id="CHEBI:58437"/>
        <dbReference type="EC" id="2.7.7.18"/>
    </reaction>
</comment>
<dbReference type="Gene3D" id="3.40.50.620">
    <property type="entry name" value="HUPs"/>
    <property type="match status" value="1"/>
</dbReference>
<evidence type="ECO:0000256" key="2">
    <source>
        <dbReference type="ARBA" id="ARBA00005019"/>
    </source>
</evidence>
<protein>
    <recommendedName>
        <fullName evidence="11">Probable nicotinate-nucleotide adenylyltransferase</fullName>
        <ecNumber evidence="11">2.7.7.18</ecNumber>
    </recommendedName>
    <alternativeName>
        <fullName evidence="11">Deamido-NAD(+) diphosphorylase</fullName>
    </alternativeName>
    <alternativeName>
        <fullName evidence="11">Deamido-NAD(+) pyrophosphorylase</fullName>
    </alternativeName>
    <alternativeName>
        <fullName evidence="11">Nicotinate mononucleotide adenylyltransferase</fullName>
        <shortName evidence="11">NaMN adenylyltransferase</shortName>
    </alternativeName>
</protein>
<keyword evidence="5 11" id="KW-0808">Transferase</keyword>
<reference evidence="13" key="1">
    <citation type="submission" date="2019-11" db="EMBL/GenBank/DDBJ databases">
        <authorList>
            <person name="Kojima H."/>
        </authorList>
    </citation>
    <scope>NUCLEOTIDE SEQUENCE</scope>
    <source>
        <strain evidence="13">H1576</strain>
    </source>
</reference>
<name>A0A975B1Z7_9BACT</name>
<organism evidence="13 14">
    <name type="scientific">Sulfurimonas aquatica</name>
    <dbReference type="NCBI Taxonomy" id="2672570"/>
    <lineage>
        <taxon>Bacteria</taxon>
        <taxon>Pseudomonadati</taxon>
        <taxon>Campylobacterota</taxon>
        <taxon>Epsilonproteobacteria</taxon>
        <taxon>Campylobacterales</taxon>
        <taxon>Sulfurimonadaceae</taxon>
        <taxon>Sulfurimonas</taxon>
    </lineage>
</organism>
<sequence length="184" mass="21163">MKTAALYGGSFDPPHIGHEAVVKALIDLDFLDEIILMPTYLNPFKAASCAPAKLRLGWLENIFSNYKKVRVSSFEVDMNKKVPTLKSVQHLLKNYEKIYLVIGADNLKSLQEWYKYEELNKLVTFIVASRENIDIPKEFIKINIDIDISSSELRKKIDISKLAKQNSQEIATYYTETMKEKNAR</sequence>
<evidence type="ECO:0000256" key="1">
    <source>
        <dbReference type="ARBA" id="ARBA00002324"/>
    </source>
</evidence>
<dbReference type="GO" id="GO:0005524">
    <property type="term" value="F:ATP binding"/>
    <property type="evidence" value="ECO:0007669"/>
    <property type="project" value="UniProtKB-KW"/>
</dbReference>
<dbReference type="Pfam" id="PF01467">
    <property type="entry name" value="CTP_transf_like"/>
    <property type="match status" value="1"/>
</dbReference>
<comment type="function">
    <text evidence="1 11">Catalyzes the reversible adenylation of nicotinate mononucleotide (NaMN) to nicotinic acid adenine dinucleotide (NaAD).</text>
</comment>
<dbReference type="EMBL" id="CP046072">
    <property type="protein sequence ID" value="QSZ42645.1"/>
    <property type="molecule type" value="Genomic_DNA"/>
</dbReference>
<dbReference type="HAMAP" id="MF_00244">
    <property type="entry name" value="NaMN_adenylyltr"/>
    <property type="match status" value="1"/>
</dbReference>
<dbReference type="EC" id="2.7.7.18" evidence="11"/>
<dbReference type="InterPro" id="IPR005248">
    <property type="entry name" value="NadD/NMNAT"/>
</dbReference>
<evidence type="ECO:0000259" key="12">
    <source>
        <dbReference type="Pfam" id="PF01467"/>
    </source>
</evidence>
<keyword evidence="6 11" id="KW-0548">Nucleotidyltransferase</keyword>
<evidence type="ECO:0000256" key="6">
    <source>
        <dbReference type="ARBA" id="ARBA00022695"/>
    </source>
</evidence>
<feature type="domain" description="Cytidyltransferase-like" evidence="12">
    <location>
        <begin position="6"/>
        <end position="155"/>
    </location>
</feature>
<dbReference type="SUPFAM" id="SSF52374">
    <property type="entry name" value="Nucleotidylyl transferase"/>
    <property type="match status" value="1"/>
</dbReference>
<accession>A0A975B1Z7</accession>
<dbReference type="KEGG" id="saqt:GJV85_11170"/>